<protein>
    <submittedName>
        <fullName evidence="1">Jg17628 protein</fullName>
    </submittedName>
</protein>
<dbReference type="Proteomes" id="UP000838756">
    <property type="component" value="Unassembled WGS sequence"/>
</dbReference>
<proteinExistence type="predicted"/>
<organism evidence="1 2">
    <name type="scientific">Pararge aegeria aegeria</name>
    <dbReference type="NCBI Taxonomy" id="348720"/>
    <lineage>
        <taxon>Eukaryota</taxon>
        <taxon>Metazoa</taxon>
        <taxon>Ecdysozoa</taxon>
        <taxon>Arthropoda</taxon>
        <taxon>Hexapoda</taxon>
        <taxon>Insecta</taxon>
        <taxon>Pterygota</taxon>
        <taxon>Neoptera</taxon>
        <taxon>Endopterygota</taxon>
        <taxon>Lepidoptera</taxon>
        <taxon>Glossata</taxon>
        <taxon>Ditrysia</taxon>
        <taxon>Papilionoidea</taxon>
        <taxon>Nymphalidae</taxon>
        <taxon>Satyrinae</taxon>
        <taxon>Satyrini</taxon>
        <taxon>Parargina</taxon>
        <taxon>Pararge</taxon>
    </lineage>
</organism>
<dbReference type="InterPro" id="IPR043011">
    <property type="entry name" value="Bunya_nucleocap_C"/>
</dbReference>
<keyword evidence="2" id="KW-1185">Reference proteome</keyword>
<reference evidence="1" key="1">
    <citation type="submission" date="2022-03" db="EMBL/GenBank/DDBJ databases">
        <authorList>
            <person name="Lindestad O."/>
        </authorList>
    </citation>
    <scope>NUCLEOTIDE SEQUENCE</scope>
</reference>
<accession>A0A8S4R421</accession>
<comment type="caution">
    <text evidence="1">The sequence shown here is derived from an EMBL/GenBank/DDBJ whole genome shotgun (WGS) entry which is preliminary data.</text>
</comment>
<sequence length="252" mass="28678">MFPFALKASTRMKKFSFSTKKNDQFTIFDGNLFYDIYKDSHFLRKSDNIVTILTKGHELRSMLKQVKLGESVAVSGMVLADKTPLLVKKTGPNVAVEPFEFTANRLSGLVASYAFDNRSKFPDLTSTEAATLGLMWDNKDEIKSRLFLSAVSGTEQFGKQFHFWPLVCGLRKLQLKKITIEPVMKMSKIKNPEGLPMATQFMRNLATVRTLWSYFPGSSKTDIELQLECLPSDMKKVFYNTKCSFKTSKSRK</sequence>
<dbReference type="OrthoDB" id="6865458at2759"/>
<name>A0A8S4R421_9NEOP</name>
<evidence type="ECO:0000313" key="1">
    <source>
        <dbReference type="EMBL" id="CAH2229512.1"/>
    </source>
</evidence>
<dbReference type="AlphaFoldDB" id="A0A8S4R421"/>
<dbReference type="EMBL" id="CAKXAJ010024723">
    <property type="protein sequence ID" value="CAH2229512.1"/>
    <property type="molecule type" value="Genomic_DNA"/>
</dbReference>
<gene>
    <name evidence="1" type="primary">jg17628</name>
    <name evidence="1" type="ORF">PAEG_LOCUS8963</name>
</gene>
<evidence type="ECO:0000313" key="2">
    <source>
        <dbReference type="Proteomes" id="UP000838756"/>
    </source>
</evidence>
<dbReference type="Gene3D" id="1.10.472.180">
    <property type="entry name" value="Bunyavirus nucleocapsid (N) protein, C-terminal domain"/>
    <property type="match status" value="1"/>
</dbReference>